<sequence>MDPLSELLSLLKPQSYASGGLALSQNMAISWPDHQGIKCYSVVSGQCWLSVEGVADKRLLMAGDCYLLPPGPSFTLATSLSVEPVDFAIIVAEQRRVNTADGGGPGGCFVVGGHFVLSGHHANMLLGALPPIVHIQKDADKAAVRRSIEQMAEEVLNPQPGSALIVQQMAYAMLIQALRLHLGDASRDKVGLLFALADRQLSAAISSMHSDPGRQWTLQILAEKIGMSRSSFAKHFKEKVGSAPMEYLTRWRMLLACERLKNTDDSVMRIANALGYESESAFGKAFKRVIGYSPRQHR</sequence>
<dbReference type="PANTHER" id="PTHR46796:SF7">
    <property type="entry name" value="ARAC FAMILY TRANSCRIPTIONAL REGULATOR"/>
    <property type="match status" value="1"/>
</dbReference>
<dbReference type="InterPro" id="IPR050204">
    <property type="entry name" value="AraC_XylS_family_regulators"/>
</dbReference>
<dbReference type="SUPFAM" id="SSF46689">
    <property type="entry name" value="Homeodomain-like"/>
    <property type="match status" value="2"/>
</dbReference>
<gene>
    <name evidence="6" type="ORF">QWU01_09445</name>
</gene>
<reference evidence="6" key="1">
    <citation type="journal article" date="2023" name="J Glob Antimicrob Resist">
        <title>Emergence of NDM-1 and KPC-3 carbapenemases in Kluyvera cryocrescens: Investigating genetic heterogeneity and acquisition routes of blaNDM-1 in Enterobacterales species in Portugal.</title>
        <authorList>
            <person name="Loiodice M."/>
            <person name="Ribeiro M."/>
            <person name="Peixe L."/>
            <person name="Novais A."/>
        </authorList>
    </citation>
    <scope>NUCLEOTIDE SEQUENCE</scope>
    <source>
        <strain evidence="6">K629</strain>
    </source>
</reference>
<dbReference type="EMBL" id="JAUEQX010000007">
    <property type="protein sequence ID" value="MDW3777034.1"/>
    <property type="molecule type" value="Genomic_DNA"/>
</dbReference>
<proteinExistence type="predicted"/>
<dbReference type="SMART" id="SM00342">
    <property type="entry name" value="HTH_ARAC"/>
    <property type="match status" value="1"/>
</dbReference>
<dbReference type="Proteomes" id="UP001276300">
    <property type="component" value="Unassembled WGS sequence"/>
</dbReference>
<dbReference type="RefSeq" id="WP_313157581.1">
    <property type="nucleotide sequence ID" value="NZ_DAMAZS010000001.1"/>
</dbReference>
<dbReference type="GO" id="GO:0043565">
    <property type="term" value="F:sequence-specific DNA binding"/>
    <property type="evidence" value="ECO:0007669"/>
    <property type="project" value="InterPro"/>
</dbReference>
<evidence type="ECO:0000256" key="4">
    <source>
        <dbReference type="ARBA" id="ARBA00023163"/>
    </source>
</evidence>
<dbReference type="Pfam" id="PF12833">
    <property type="entry name" value="HTH_18"/>
    <property type="match status" value="1"/>
</dbReference>
<dbReference type="InterPro" id="IPR018060">
    <property type="entry name" value="HTH_AraC"/>
</dbReference>
<dbReference type="GO" id="GO:0003700">
    <property type="term" value="F:DNA-binding transcription factor activity"/>
    <property type="evidence" value="ECO:0007669"/>
    <property type="project" value="InterPro"/>
</dbReference>
<evidence type="ECO:0000256" key="3">
    <source>
        <dbReference type="ARBA" id="ARBA00023159"/>
    </source>
</evidence>
<feature type="domain" description="HTH araC/xylS-type" evidence="5">
    <location>
        <begin position="202"/>
        <end position="298"/>
    </location>
</feature>
<evidence type="ECO:0000313" key="6">
    <source>
        <dbReference type="EMBL" id="MDW3777034.1"/>
    </source>
</evidence>
<dbReference type="SUPFAM" id="SSF51215">
    <property type="entry name" value="Regulatory protein AraC"/>
    <property type="match status" value="1"/>
</dbReference>
<dbReference type="Pfam" id="PF12852">
    <property type="entry name" value="Cupin_6"/>
    <property type="match status" value="1"/>
</dbReference>
<protein>
    <submittedName>
        <fullName evidence="6">AraC family transcriptional regulator</fullName>
    </submittedName>
</protein>
<dbReference type="InterPro" id="IPR037923">
    <property type="entry name" value="HTH-like"/>
</dbReference>
<dbReference type="InterPro" id="IPR018062">
    <property type="entry name" value="HTH_AraC-typ_CS"/>
</dbReference>
<keyword evidence="1" id="KW-0805">Transcription regulation</keyword>
<dbReference type="AlphaFoldDB" id="A0AAW9C462"/>
<comment type="caution">
    <text evidence="6">The sequence shown here is derived from an EMBL/GenBank/DDBJ whole genome shotgun (WGS) entry which is preliminary data.</text>
</comment>
<dbReference type="InterPro" id="IPR020449">
    <property type="entry name" value="Tscrpt_reg_AraC-type_HTH"/>
</dbReference>
<evidence type="ECO:0000313" key="7">
    <source>
        <dbReference type="Proteomes" id="UP001276300"/>
    </source>
</evidence>
<accession>A0AAW9C462</accession>
<evidence type="ECO:0000256" key="2">
    <source>
        <dbReference type="ARBA" id="ARBA00023125"/>
    </source>
</evidence>
<evidence type="ECO:0000256" key="1">
    <source>
        <dbReference type="ARBA" id="ARBA00023015"/>
    </source>
</evidence>
<dbReference type="PANTHER" id="PTHR46796">
    <property type="entry name" value="HTH-TYPE TRANSCRIPTIONAL ACTIVATOR RHAS-RELATED"/>
    <property type="match status" value="1"/>
</dbReference>
<dbReference type="InterPro" id="IPR032783">
    <property type="entry name" value="AraC_lig"/>
</dbReference>
<keyword evidence="2" id="KW-0238">DNA-binding</keyword>
<evidence type="ECO:0000259" key="5">
    <source>
        <dbReference type="PROSITE" id="PS01124"/>
    </source>
</evidence>
<keyword evidence="4" id="KW-0804">Transcription</keyword>
<dbReference type="Gene3D" id="1.10.10.60">
    <property type="entry name" value="Homeodomain-like"/>
    <property type="match status" value="2"/>
</dbReference>
<dbReference type="InterPro" id="IPR009057">
    <property type="entry name" value="Homeodomain-like_sf"/>
</dbReference>
<dbReference type="PRINTS" id="PR00032">
    <property type="entry name" value="HTHARAC"/>
</dbReference>
<dbReference type="PROSITE" id="PS01124">
    <property type="entry name" value="HTH_ARAC_FAMILY_2"/>
    <property type="match status" value="1"/>
</dbReference>
<keyword evidence="3" id="KW-0010">Activator</keyword>
<organism evidence="6 7">
    <name type="scientific">Kluyvera cryocrescens</name>
    <name type="common">Kluyvera citrophila</name>
    <dbReference type="NCBI Taxonomy" id="580"/>
    <lineage>
        <taxon>Bacteria</taxon>
        <taxon>Pseudomonadati</taxon>
        <taxon>Pseudomonadota</taxon>
        <taxon>Gammaproteobacteria</taxon>
        <taxon>Enterobacterales</taxon>
        <taxon>Enterobacteriaceae</taxon>
        <taxon>Kluyvera</taxon>
    </lineage>
</organism>
<name>A0AAW9C462_KLUCR</name>
<dbReference type="PROSITE" id="PS00041">
    <property type="entry name" value="HTH_ARAC_FAMILY_1"/>
    <property type="match status" value="1"/>
</dbReference>